<evidence type="ECO:0000313" key="1">
    <source>
        <dbReference type="EMBL" id="MDO3382387.1"/>
    </source>
</evidence>
<dbReference type="Proteomes" id="UP001168380">
    <property type="component" value="Unassembled WGS sequence"/>
</dbReference>
<organism evidence="1 2">
    <name type="scientific">Gilvimarinus algae</name>
    <dbReference type="NCBI Taxonomy" id="3058037"/>
    <lineage>
        <taxon>Bacteria</taxon>
        <taxon>Pseudomonadati</taxon>
        <taxon>Pseudomonadota</taxon>
        <taxon>Gammaproteobacteria</taxon>
        <taxon>Cellvibrionales</taxon>
        <taxon>Cellvibrionaceae</taxon>
        <taxon>Gilvimarinus</taxon>
    </lineage>
</organism>
<accession>A0ABT8TE49</accession>
<protein>
    <submittedName>
        <fullName evidence="1">Uncharacterized protein</fullName>
    </submittedName>
</protein>
<dbReference type="RefSeq" id="WP_302712624.1">
    <property type="nucleotide sequence ID" value="NZ_JAULRT010000052.1"/>
</dbReference>
<dbReference type="EMBL" id="JAULRT010000052">
    <property type="protein sequence ID" value="MDO3382387.1"/>
    <property type="molecule type" value="Genomic_DNA"/>
</dbReference>
<gene>
    <name evidence="1" type="ORF">QWI16_09385</name>
</gene>
<keyword evidence="2" id="KW-1185">Reference proteome</keyword>
<proteinExistence type="predicted"/>
<evidence type="ECO:0000313" key="2">
    <source>
        <dbReference type="Proteomes" id="UP001168380"/>
    </source>
</evidence>
<reference evidence="1" key="1">
    <citation type="submission" date="2023-07" db="EMBL/GenBank/DDBJ databases">
        <title>Gilvimarinus algae sp. nov., isolated from the surface of Kelp.</title>
        <authorList>
            <person name="Sun Y.Y."/>
            <person name="Gong Y."/>
            <person name="Du Z.J."/>
        </authorList>
    </citation>
    <scope>NUCLEOTIDE SEQUENCE</scope>
    <source>
        <strain evidence="1">SDUM040014</strain>
    </source>
</reference>
<name>A0ABT8TE49_9GAMM</name>
<sequence>MTRDLLNILIDTPKLNAAHAKIKQWILCRFSGALIIGESGVGKAVAINVFPDTVEDRDGDLIHVYKSIVGKHDKDINRIVYEGIGELANLNVGSRTKVNRVLSGLVSFFSDVAMHNRARQVGLFVYGAHKLTLHQLQVYSDLYSRLAAERVALTVIFVANQREFTGLAEDIQSGENEEIHERLFQDAHQMEGIQSEEELRVVLKFFDIPLHQYDVHSSILYTLCPRAEEAHFQLSSMASILWSAWVQNYGDPFGQRSWLMSRFTRTIRIILGDYFPRYWENSPSVLRDISEKALKAAGNAPGLSAVFGE</sequence>
<comment type="caution">
    <text evidence="1">The sequence shown here is derived from an EMBL/GenBank/DDBJ whole genome shotgun (WGS) entry which is preliminary data.</text>
</comment>